<dbReference type="AlphaFoldDB" id="A0A423SI71"/>
<reference evidence="3 4" key="1">
    <citation type="submission" date="2018-04" db="EMBL/GenBank/DDBJ databases">
        <authorList>
            <person name="Zhang X."/>
            <person name="Yuan J."/>
            <person name="Li F."/>
            <person name="Xiang J."/>
        </authorList>
    </citation>
    <scope>NUCLEOTIDE SEQUENCE [LARGE SCALE GENOMIC DNA]</scope>
    <source>
        <tissue evidence="3">Muscle</tissue>
    </source>
</reference>
<dbReference type="EMBL" id="QCYY01003350">
    <property type="protein sequence ID" value="ROT63958.1"/>
    <property type="molecule type" value="Genomic_DNA"/>
</dbReference>
<evidence type="ECO:0000256" key="1">
    <source>
        <dbReference type="SAM" id="MobiDB-lite"/>
    </source>
</evidence>
<evidence type="ECO:0000313" key="3">
    <source>
        <dbReference type="EMBL" id="ROT63958.1"/>
    </source>
</evidence>
<feature type="compositionally biased region" description="Low complexity" evidence="1">
    <location>
        <begin position="168"/>
        <end position="178"/>
    </location>
</feature>
<dbReference type="Proteomes" id="UP000283509">
    <property type="component" value="Unassembled WGS sequence"/>
</dbReference>
<feature type="chain" id="PRO_5019232195" evidence="2">
    <location>
        <begin position="24"/>
        <end position="466"/>
    </location>
</feature>
<keyword evidence="4" id="KW-1185">Reference proteome</keyword>
<name>A0A423SI71_PENVA</name>
<feature type="region of interest" description="Disordered" evidence="1">
    <location>
        <begin position="24"/>
        <end position="74"/>
    </location>
</feature>
<evidence type="ECO:0000313" key="4">
    <source>
        <dbReference type="Proteomes" id="UP000283509"/>
    </source>
</evidence>
<gene>
    <name evidence="3" type="ORF">C7M84_018147</name>
</gene>
<feature type="region of interest" description="Disordered" evidence="1">
    <location>
        <begin position="204"/>
        <end position="240"/>
    </location>
</feature>
<feature type="compositionally biased region" description="Basic and acidic residues" evidence="1">
    <location>
        <begin position="456"/>
        <end position="466"/>
    </location>
</feature>
<sequence>MGVRWGPSRIASLLLLPPPFFVGQPTSRRPAGGGPPSARQAPAPAGRMEGPVSGRVGCGPAPPTIGRGGWVRGRGWRSGLPGGAGSAGRSRAPPLACCVAAGAAARLPLGPFPRAAAWPERAGGAAACPARPFSHGLALASPHQPWRPLGPRAAAWDSGVALPHPRRGVAPAGRARAGPGRGRGPPIPRLAAWASFPLSPSSPCASRAGGGGGGRAWPLPPRGSPCLSGSRPRKRGRLWGSPGCRGRRRGCLPWPPGPSGPCPRSCGLRARADNYRGTTFGGCGRRARRRGRSGPCAAVRGILLVGPRPPGGLWLSCPLRPLGPRAEAAAGGPLLPALHPRESEAFTGACGGSSPWAWRRRGPCLRSCWLRDRADNYRGTPMAASLPSLTVAALSLLLSPSVPCCSALFLPVLTSGGVWCLLGVWAPSCALGKLGRRSLPRISLPPEPGTAKVAGSRHDADRGPPG</sequence>
<evidence type="ECO:0000256" key="2">
    <source>
        <dbReference type="SAM" id="SignalP"/>
    </source>
</evidence>
<comment type="caution">
    <text evidence="3">The sequence shown here is derived from an EMBL/GenBank/DDBJ whole genome shotgun (WGS) entry which is preliminary data.</text>
</comment>
<organism evidence="3 4">
    <name type="scientific">Penaeus vannamei</name>
    <name type="common">Whiteleg shrimp</name>
    <name type="synonym">Litopenaeus vannamei</name>
    <dbReference type="NCBI Taxonomy" id="6689"/>
    <lineage>
        <taxon>Eukaryota</taxon>
        <taxon>Metazoa</taxon>
        <taxon>Ecdysozoa</taxon>
        <taxon>Arthropoda</taxon>
        <taxon>Crustacea</taxon>
        <taxon>Multicrustacea</taxon>
        <taxon>Malacostraca</taxon>
        <taxon>Eumalacostraca</taxon>
        <taxon>Eucarida</taxon>
        <taxon>Decapoda</taxon>
        <taxon>Dendrobranchiata</taxon>
        <taxon>Penaeoidea</taxon>
        <taxon>Penaeidae</taxon>
        <taxon>Penaeus</taxon>
    </lineage>
</organism>
<keyword evidence="2" id="KW-0732">Signal</keyword>
<protein>
    <submittedName>
        <fullName evidence="3">Uncharacterized protein</fullName>
    </submittedName>
</protein>
<feature type="region of interest" description="Disordered" evidence="1">
    <location>
        <begin position="443"/>
        <end position="466"/>
    </location>
</feature>
<proteinExistence type="predicted"/>
<feature type="signal peptide" evidence="2">
    <location>
        <begin position="1"/>
        <end position="23"/>
    </location>
</feature>
<reference evidence="3 4" key="2">
    <citation type="submission" date="2019-01" db="EMBL/GenBank/DDBJ databases">
        <title>The decoding of complex shrimp genome reveals the adaptation for benthos swimmer, frequently molting mechanism and breeding impact on genome.</title>
        <authorList>
            <person name="Sun Y."/>
            <person name="Gao Y."/>
            <person name="Yu Y."/>
        </authorList>
    </citation>
    <scope>NUCLEOTIDE SEQUENCE [LARGE SCALE GENOMIC DNA]</scope>
    <source>
        <tissue evidence="3">Muscle</tissue>
    </source>
</reference>
<accession>A0A423SI71</accession>
<feature type="region of interest" description="Disordered" evidence="1">
    <location>
        <begin position="159"/>
        <end position="185"/>
    </location>
</feature>